<protein>
    <submittedName>
        <fullName evidence="1">Uncharacterized protein</fullName>
    </submittedName>
</protein>
<evidence type="ECO:0000313" key="2">
    <source>
        <dbReference type="Proteomes" id="UP000662857"/>
    </source>
</evidence>
<accession>A0A895YFY3</accession>
<dbReference type="RefSeq" id="WP_239675166.1">
    <property type="nucleotide sequence ID" value="NZ_CP070499.1"/>
</dbReference>
<dbReference type="Proteomes" id="UP000662857">
    <property type="component" value="Chromosome"/>
</dbReference>
<keyword evidence="2" id="KW-1185">Reference proteome</keyword>
<dbReference type="EMBL" id="CP070499">
    <property type="protein sequence ID" value="QSB13100.1"/>
    <property type="molecule type" value="Genomic_DNA"/>
</dbReference>
<reference evidence="1" key="1">
    <citation type="submission" date="2021-02" db="EMBL/GenBank/DDBJ databases">
        <title>Natrosporangium hydrolyticum gen. nov., sp. nov, a haloalkaliphilic actinobacterium from a soda solonchak soil.</title>
        <authorList>
            <person name="Sorokin D.Y."/>
            <person name="Khijniak T.V."/>
            <person name="Zakharycheva A.P."/>
            <person name="Boueva O.V."/>
            <person name="Ariskina E.V."/>
            <person name="Hahnke R.L."/>
            <person name="Bunk B."/>
            <person name="Sproer C."/>
            <person name="Schumann P."/>
            <person name="Evtushenko L.I."/>
            <person name="Kublanov I.V."/>
        </authorList>
    </citation>
    <scope>NUCLEOTIDE SEQUENCE</scope>
    <source>
        <strain evidence="1">DSM 106523</strain>
    </source>
</reference>
<organism evidence="1 2">
    <name type="scientific">Natronosporangium hydrolyticum</name>
    <dbReference type="NCBI Taxonomy" id="2811111"/>
    <lineage>
        <taxon>Bacteria</taxon>
        <taxon>Bacillati</taxon>
        <taxon>Actinomycetota</taxon>
        <taxon>Actinomycetes</taxon>
        <taxon>Micromonosporales</taxon>
        <taxon>Micromonosporaceae</taxon>
        <taxon>Natronosporangium</taxon>
    </lineage>
</organism>
<dbReference type="AlphaFoldDB" id="A0A895YFY3"/>
<name>A0A895YFY3_9ACTN</name>
<gene>
    <name evidence="1" type="ORF">JQS43_15795</name>
</gene>
<sequence>MVDEEFLTALATALAGKVAHGLSEAGRAAYQRLVRFVRGRFQADQAAEGVLAAAEADPSDHERLVELRAALARLAADDPQFDAELRTRWRELQPHLTAAAGSVRNTIAGDVSGNVVQARDVQGGISFGSDRDDHGDTRPA</sequence>
<evidence type="ECO:0000313" key="1">
    <source>
        <dbReference type="EMBL" id="QSB13100.1"/>
    </source>
</evidence>
<dbReference type="KEGG" id="nhy:JQS43_15795"/>
<proteinExistence type="predicted"/>